<reference evidence="1" key="1">
    <citation type="submission" date="2023-04" db="EMBL/GenBank/DDBJ databases">
        <title>Phytophthora fragariaefolia NBRC 109709.</title>
        <authorList>
            <person name="Ichikawa N."/>
            <person name="Sato H."/>
            <person name="Tonouchi N."/>
        </authorList>
    </citation>
    <scope>NUCLEOTIDE SEQUENCE</scope>
    <source>
        <strain evidence="1">NBRC 109709</strain>
    </source>
</reference>
<proteinExistence type="predicted"/>
<dbReference type="SUPFAM" id="SSF50494">
    <property type="entry name" value="Trypsin-like serine proteases"/>
    <property type="match status" value="1"/>
</dbReference>
<name>A0A9W6X8R8_9STRA</name>
<evidence type="ECO:0000313" key="1">
    <source>
        <dbReference type="EMBL" id="GMF33770.1"/>
    </source>
</evidence>
<organism evidence="1 2">
    <name type="scientific">Phytophthora fragariaefolia</name>
    <dbReference type="NCBI Taxonomy" id="1490495"/>
    <lineage>
        <taxon>Eukaryota</taxon>
        <taxon>Sar</taxon>
        <taxon>Stramenopiles</taxon>
        <taxon>Oomycota</taxon>
        <taxon>Peronosporomycetes</taxon>
        <taxon>Peronosporales</taxon>
        <taxon>Peronosporaceae</taxon>
        <taxon>Phytophthora</taxon>
    </lineage>
</organism>
<evidence type="ECO:0000313" key="2">
    <source>
        <dbReference type="Proteomes" id="UP001165121"/>
    </source>
</evidence>
<dbReference type="PANTHER" id="PTHR36234:SF5">
    <property type="entry name" value="LYSYL ENDOPEPTIDASE"/>
    <property type="match status" value="1"/>
</dbReference>
<dbReference type="Proteomes" id="UP001165121">
    <property type="component" value="Unassembled WGS sequence"/>
</dbReference>
<dbReference type="PANTHER" id="PTHR36234">
    <property type="entry name" value="LYSYL ENDOPEPTIDASE"/>
    <property type="match status" value="1"/>
</dbReference>
<dbReference type="AlphaFoldDB" id="A0A9W6X8R8"/>
<gene>
    <name evidence="1" type="ORF">Pfra01_000846400</name>
</gene>
<protein>
    <submittedName>
        <fullName evidence="1">Unnamed protein product</fullName>
    </submittedName>
</protein>
<sequence length="212" mass="22878">MVSVTVKLVRANEALDYALLKLKPSNGSQIAQTYRYLRLKTHAGVVGEQLYIPQHPLGNRQQIGLVDDYTSNVAQLSLSATSCGATGYYSYGGDTQSGSSGSPTLSLCPPVPAVMPPLTSRFKLDGKIFLAGGIFSIDKVEFTLNEEADILFDVFSVEMADNNTFIDLNGDGKDTYRFLNLSLSLTAVDSTHVFSVDVDDTIKDGSVSFCDP</sequence>
<dbReference type="OrthoDB" id="10491356at2759"/>
<accession>A0A9W6X8R8</accession>
<dbReference type="InterPro" id="IPR009003">
    <property type="entry name" value="Peptidase_S1_PA"/>
</dbReference>
<comment type="caution">
    <text evidence="1">The sequence shown here is derived from an EMBL/GenBank/DDBJ whole genome shotgun (WGS) entry which is preliminary data.</text>
</comment>
<dbReference type="EMBL" id="BSXT01000765">
    <property type="protein sequence ID" value="GMF33770.1"/>
    <property type="molecule type" value="Genomic_DNA"/>
</dbReference>
<keyword evidence="2" id="KW-1185">Reference proteome</keyword>
<dbReference type="Pfam" id="PF13365">
    <property type="entry name" value="Trypsin_2"/>
    <property type="match status" value="1"/>
</dbReference>